<sequence>MDRNKILFKNISLGLIYKTINIGIVFVNIPLILNYLEEEKYGIWVTIFSVVNIVFSMDGGIGNGLKTKLASAISVNDLQLSKSYIATSYVIVASTSLIIFFLLGLATFFLNLKTFLNTSLENSELKLIFSLTVIMITIGFVLNLYKSFFYAKHEAAKIELSMLLCQIIIFSSVVCLLYYFPSNLLFIALVYGISNILIALVFTTLFFKENPDLIPSLSDFKKSKVKELMGLSINFFIIQLSLIVILSTDNLIISNSLGPEEVTSYDVVYKLFTLLITLSVIFQDPFWALYTDAYKKNDFIWIKKTIKRLNYLFVPFCLIVLLLFLFSDYFIKVWLQRNLDISKELIFFTSIFVLIRVYSVIYTQFLNAIGVIKLQMWLYVFGAIINIPLSYYFVQNLNLGNSGVVLGTICSLISIALILPFQTYKLLKSK</sequence>
<dbReference type="PANTHER" id="PTHR30250:SF11">
    <property type="entry name" value="O-ANTIGEN TRANSPORTER-RELATED"/>
    <property type="match status" value="1"/>
</dbReference>
<evidence type="ECO:0000256" key="1">
    <source>
        <dbReference type="ARBA" id="ARBA00004651"/>
    </source>
</evidence>
<feature type="transmembrane region" description="Helical" evidence="6">
    <location>
        <begin position="377"/>
        <end position="394"/>
    </location>
</feature>
<proteinExistence type="predicted"/>
<keyword evidence="2" id="KW-1003">Cell membrane</keyword>
<evidence type="ECO:0000313" key="7">
    <source>
        <dbReference type="EMBL" id="PQJ80409.1"/>
    </source>
</evidence>
<dbReference type="Pfam" id="PF01943">
    <property type="entry name" value="Polysacc_synt"/>
    <property type="match status" value="1"/>
</dbReference>
<feature type="transmembrane region" description="Helical" evidence="6">
    <location>
        <begin position="86"/>
        <end position="108"/>
    </location>
</feature>
<protein>
    <recommendedName>
        <fullName evidence="9">Polysaccharide biosynthesis protein</fullName>
    </recommendedName>
</protein>
<accession>A0A2S7WS41</accession>
<dbReference type="PANTHER" id="PTHR30250">
    <property type="entry name" value="PST FAMILY PREDICTED COLANIC ACID TRANSPORTER"/>
    <property type="match status" value="1"/>
</dbReference>
<organism evidence="7 8">
    <name type="scientific">Polaribacter porphyrae</name>
    <dbReference type="NCBI Taxonomy" id="1137780"/>
    <lineage>
        <taxon>Bacteria</taxon>
        <taxon>Pseudomonadati</taxon>
        <taxon>Bacteroidota</taxon>
        <taxon>Flavobacteriia</taxon>
        <taxon>Flavobacteriales</taxon>
        <taxon>Flavobacteriaceae</taxon>
    </lineage>
</organism>
<dbReference type="RefSeq" id="WP_170063290.1">
    <property type="nucleotide sequence ID" value="NZ_MSCN01000001.1"/>
</dbReference>
<feature type="transmembrane region" description="Helical" evidence="6">
    <location>
        <begin position="12"/>
        <end position="35"/>
    </location>
</feature>
<dbReference type="AlphaFoldDB" id="A0A2S7WS41"/>
<feature type="transmembrane region" description="Helical" evidence="6">
    <location>
        <begin position="267"/>
        <end position="290"/>
    </location>
</feature>
<dbReference type="InterPro" id="IPR002797">
    <property type="entry name" value="Polysacc_synth"/>
</dbReference>
<dbReference type="InterPro" id="IPR050833">
    <property type="entry name" value="Poly_Biosynth_Transport"/>
</dbReference>
<keyword evidence="8" id="KW-1185">Reference proteome</keyword>
<evidence type="ECO:0000313" key="8">
    <source>
        <dbReference type="Proteomes" id="UP000238882"/>
    </source>
</evidence>
<name>A0A2S7WS41_9FLAO</name>
<evidence type="ECO:0000256" key="2">
    <source>
        <dbReference type="ARBA" id="ARBA00022475"/>
    </source>
</evidence>
<feature type="transmembrane region" description="Helical" evidence="6">
    <location>
        <begin position="346"/>
        <end position="365"/>
    </location>
</feature>
<keyword evidence="3 6" id="KW-0812">Transmembrane</keyword>
<evidence type="ECO:0000256" key="3">
    <source>
        <dbReference type="ARBA" id="ARBA00022692"/>
    </source>
</evidence>
<reference evidence="7 8" key="1">
    <citation type="submission" date="2016-12" db="EMBL/GenBank/DDBJ databases">
        <title>Trade-off between light-utilization and light-protection in marine flavobacteria.</title>
        <authorList>
            <person name="Kumagai Y."/>
            <person name="Yoshizawa S."/>
            <person name="Kogure K."/>
            <person name="Iwasaki W."/>
        </authorList>
    </citation>
    <scope>NUCLEOTIDE SEQUENCE [LARGE SCALE GENOMIC DNA]</scope>
    <source>
        <strain evidence="7 8">NBRC 108759</strain>
    </source>
</reference>
<feature type="transmembrane region" description="Helical" evidence="6">
    <location>
        <begin position="311"/>
        <end position="331"/>
    </location>
</feature>
<keyword evidence="4 6" id="KW-1133">Transmembrane helix</keyword>
<comment type="subcellular location">
    <subcellularLocation>
        <location evidence="1">Cell membrane</location>
        <topology evidence="1">Multi-pass membrane protein</topology>
    </subcellularLocation>
</comment>
<feature type="transmembrane region" description="Helical" evidence="6">
    <location>
        <begin position="400"/>
        <end position="421"/>
    </location>
</feature>
<feature type="transmembrane region" description="Helical" evidence="6">
    <location>
        <begin position="228"/>
        <end position="247"/>
    </location>
</feature>
<feature type="transmembrane region" description="Helical" evidence="6">
    <location>
        <begin position="128"/>
        <end position="148"/>
    </location>
</feature>
<dbReference type="Proteomes" id="UP000238882">
    <property type="component" value="Unassembled WGS sequence"/>
</dbReference>
<feature type="transmembrane region" description="Helical" evidence="6">
    <location>
        <begin position="41"/>
        <end position="65"/>
    </location>
</feature>
<evidence type="ECO:0000256" key="5">
    <source>
        <dbReference type="ARBA" id="ARBA00023136"/>
    </source>
</evidence>
<dbReference type="EMBL" id="MSCN01000001">
    <property type="protein sequence ID" value="PQJ80409.1"/>
    <property type="molecule type" value="Genomic_DNA"/>
</dbReference>
<evidence type="ECO:0000256" key="6">
    <source>
        <dbReference type="SAM" id="Phobius"/>
    </source>
</evidence>
<keyword evidence="5 6" id="KW-0472">Membrane</keyword>
<feature type="transmembrane region" description="Helical" evidence="6">
    <location>
        <begin position="160"/>
        <end position="180"/>
    </location>
</feature>
<evidence type="ECO:0000256" key="4">
    <source>
        <dbReference type="ARBA" id="ARBA00022989"/>
    </source>
</evidence>
<evidence type="ECO:0008006" key="9">
    <source>
        <dbReference type="Google" id="ProtNLM"/>
    </source>
</evidence>
<dbReference type="GO" id="GO:0005886">
    <property type="term" value="C:plasma membrane"/>
    <property type="evidence" value="ECO:0007669"/>
    <property type="project" value="UniProtKB-SubCell"/>
</dbReference>
<gene>
    <name evidence="7" type="ORF">BTO18_15060</name>
</gene>
<comment type="caution">
    <text evidence="7">The sequence shown here is derived from an EMBL/GenBank/DDBJ whole genome shotgun (WGS) entry which is preliminary data.</text>
</comment>
<feature type="transmembrane region" description="Helical" evidence="6">
    <location>
        <begin position="186"/>
        <end position="207"/>
    </location>
</feature>